<comment type="caution">
    <text evidence="2">The sequence shown here is derived from an EMBL/GenBank/DDBJ whole genome shotgun (WGS) entry which is preliminary data.</text>
</comment>
<accession>A0A0F9BFZ8</accession>
<protein>
    <recommendedName>
        <fullName evidence="1">UspA domain-containing protein</fullName>
    </recommendedName>
</protein>
<proteinExistence type="predicted"/>
<dbReference type="Pfam" id="PF00582">
    <property type="entry name" value="Usp"/>
    <property type="match status" value="1"/>
</dbReference>
<feature type="non-terminal residue" evidence="2">
    <location>
        <position position="40"/>
    </location>
</feature>
<sequence>MFEKVLVPIDFSDESDRVLTFTKGLKQFGLKEITLVHVVD</sequence>
<gene>
    <name evidence="2" type="ORF">LCGC14_2532800</name>
</gene>
<dbReference type="AlphaFoldDB" id="A0A0F9BFZ8"/>
<evidence type="ECO:0000313" key="2">
    <source>
        <dbReference type="EMBL" id="KKL12732.1"/>
    </source>
</evidence>
<evidence type="ECO:0000259" key="1">
    <source>
        <dbReference type="Pfam" id="PF00582"/>
    </source>
</evidence>
<feature type="domain" description="UspA" evidence="1">
    <location>
        <begin position="1"/>
        <end position="40"/>
    </location>
</feature>
<dbReference type="EMBL" id="LAZR01041142">
    <property type="protein sequence ID" value="KKL12732.1"/>
    <property type="molecule type" value="Genomic_DNA"/>
</dbReference>
<organism evidence="2">
    <name type="scientific">marine sediment metagenome</name>
    <dbReference type="NCBI Taxonomy" id="412755"/>
    <lineage>
        <taxon>unclassified sequences</taxon>
        <taxon>metagenomes</taxon>
        <taxon>ecological metagenomes</taxon>
    </lineage>
</organism>
<dbReference type="Gene3D" id="3.40.50.620">
    <property type="entry name" value="HUPs"/>
    <property type="match status" value="1"/>
</dbReference>
<dbReference type="InterPro" id="IPR006016">
    <property type="entry name" value="UspA"/>
</dbReference>
<dbReference type="SUPFAM" id="SSF52402">
    <property type="entry name" value="Adenine nucleotide alpha hydrolases-like"/>
    <property type="match status" value="1"/>
</dbReference>
<reference evidence="2" key="1">
    <citation type="journal article" date="2015" name="Nature">
        <title>Complex archaea that bridge the gap between prokaryotes and eukaryotes.</title>
        <authorList>
            <person name="Spang A."/>
            <person name="Saw J.H."/>
            <person name="Jorgensen S.L."/>
            <person name="Zaremba-Niedzwiedzka K."/>
            <person name="Martijn J."/>
            <person name="Lind A.E."/>
            <person name="van Eijk R."/>
            <person name="Schleper C."/>
            <person name="Guy L."/>
            <person name="Ettema T.J."/>
        </authorList>
    </citation>
    <scope>NUCLEOTIDE SEQUENCE</scope>
</reference>
<dbReference type="InterPro" id="IPR014729">
    <property type="entry name" value="Rossmann-like_a/b/a_fold"/>
</dbReference>
<name>A0A0F9BFZ8_9ZZZZ</name>